<dbReference type="RefSeq" id="WP_201943289.1">
    <property type="nucleotide sequence ID" value="NZ_JAERRJ010000001.1"/>
</dbReference>
<dbReference type="InterPro" id="IPR011051">
    <property type="entry name" value="RmlC_Cupin_sf"/>
</dbReference>
<comment type="caution">
    <text evidence="1">The sequence shown here is derived from an EMBL/GenBank/DDBJ whole genome shotgun (WGS) entry which is preliminary data.</text>
</comment>
<dbReference type="EMBL" id="JAERRJ010000001">
    <property type="protein sequence ID" value="MBL1073389.1"/>
    <property type="molecule type" value="Genomic_DNA"/>
</dbReference>
<name>A0ABS1M0R2_9NOCA</name>
<organism evidence="1 2">
    <name type="scientific">Nocardia acididurans</name>
    <dbReference type="NCBI Taxonomy" id="2802282"/>
    <lineage>
        <taxon>Bacteria</taxon>
        <taxon>Bacillati</taxon>
        <taxon>Actinomycetota</taxon>
        <taxon>Actinomycetes</taxon>
        <taxon>Mycobacteriales</taxon>
        <taxon>Nocardiaceae</taxon>
        <taxon>Nocardia</taxon>
    </lineage>
</organism>
<evidence type="ECO:0000313" key="1">
    <source>
        <dbReference type="EMBL" id="MBL1073389.1"/>
    </source>
</evidence>
<keyword evidence="2" id="KW-1185">Reference proteome</keyword>
<proteinExistence type="predicted"/>
<sequence length="158" mass="16964">MAAKRARPPESLGIDVMGRIPGLGTTVIGPDEAEWRPAPGAPPRSFEMAPLVGSYLRPEFYACYARWYPGWMSAPHTYEVDRFAVTVSGIWTVGAGPEIDLAQAIPMRPGEFSMRRAGTAHYDGALPEATEPAVFVLFGQGPAVPALVGTSDSIYVNL</sequence>
<accession>A0ABS1M0R2</accession>
<evidence type="ECO:0008006" key="3">
    <source>
        <dbReference type="Google" id="ProtNLM"/>
    </source>
</evidence>
<dbReference type="InterPro" id="IPR014710">
    <property type="entry name" value="RmlC-like_jellyroll"/>
</dbReference>
<dbReference type="Gene3D" id="2.60.120.10">
    <property type="entry name" value="Jelly Rolls"/>
    <property type="match status" value="1"/>
</dbReference>
<reference evidence="1 2" key="1">
    <citation type="submission" date="2021-01" db="EMBL/GenBank/DDBJ databases">
        <title>WGS of actinomycetes isolated from Thailand.</title>
        <authorList>
            <person name="Thawai C."/>
        </authorList>
    </citation>
    <scope>NUCLEOTIDE SEQUENCE [LARGE SCALE GENOMIC DNA]</scope>
    <source>
        <strain evidence="1 2">LPG 2</strain>
    </source>
</reference>
<dbReference type="Proteomes" id="UP000602198">
    <property type="component" value="Unassembled WGS sequence"/>
</dbReference>
<dbReference type="SUPFAM" id="SSF51182">
    <property type="entry name" value="RmlC-like cupins"/>
    <property type="match status" value="1"/>
</dbReference>
<gene>
    <name evidence="1" type="ORF">JK358_03160</name>
</gene>
<protein>
    <recommendedName>
        <fullName evidence="3">Cupin</fullName>
    </recommendedName>
</protein>
<evidence type="ECO:0000313" key="2">
    <source>
        <dbReference type="Proteomes" id="UP000602198"/>
    </source>
</evidence>